<name>A0ABS8V7M0_DATST</name>
<dbReference type="EMBL" id="JACEIK010003617">
    <property type="protein sequence ID" value="MCD9642397.1"/>
    <property type="molecule type" value="Genomic_DNA"/>
</dbReference>
<evidence type="ECO:0000256" key="1">
    <source>
        <dbReference type="SAM" id="MobiDB-lite"/>
    </source>
</evidence>
<organism evidence="2 3">
    <name type="scientific">Datura stramonium</name>
    <name type="common">Jimsonweed</name>
    <name type="synonym">Common thornapple</name>
    <dbReference type="NCBI Taxonomy" id="4076"/>
    <lineage>
        <taxon>Eukaryota</taxon>
        <taxon>Viridiplantae</taxon>
        <taxon>Streptophyta</taxon>
        <taxon>Embryophyta</taxon>
        <taxon>Tracheophyta</taxon>
        <taxon>Spermatophyta</taxon>
        <taxon>Magnoliopsida</taxon>
        <taxon>eudicotyledons</taxon>
        <taxon>Gunneridae</taxon>
        <taxon>Pentapetalae</taxon>
        <taxon>asterids</taxon>
        <taxon>lamiids</taxon>
        <taxon>Solanales</taxon>
        <taxon>Solanaceae</taxon>
        <taxon>Solanoideae</taxon>
        <taxon>Datureae</taxon>
        <taxon>Datura</taxon>
    </lineage>
</organism>
<feature type="region of interest" description="Disordered" evidence="1">
    <location>
        <begin position="100"/>
        <end position="152"/>
    </location>
</feature>
<feature type="compositionally biased region" description="Basic and acidic residues" evidence="1">
    <location>
        <begin position="111"/>
        <end position="122"/>
    </location>
</feature>
<keyword evidence="3" id="KW-1185">Reference proteome</keyword>
<protein>
    <submittedName>
        <fullName evidence="2">Uncharacterized protein</fullName>
    </submittedName>
</protein>
<evidence type="ECO:0000313" key="3">
    <source>
        <dbReference type="Proteomes" id="UP000823775"/>
    </source>
</evidence>
<sequence>MITGDIHKVVSQGSKINAPIPLFLLLKMLLKYKWIMLRRSQMLVSSANQIQEIPLYSAGMTQTKGSGINQGQRLNTDSQGAAGFLDQNLVQNSSSSVKVEKDFEQTQLQRTPERGTDQDLSNRSKSKNKPPVAVQAIGQPPSEVVQPNPILDYSKGHDEVGCRVLHLELTPVNNNQGDLMFNDNNGQVDGKNQLFVGETSNEEESILGSGEEENGIVAMQELVTLDRGIDTPIPTTNKFLALEDGNVDLEAFHNMRYG</sequence>
<dbReference type="Proteomes" id="UP000823775">
    <property type="component" value="Unassembled WGS sequence"/>
</dbReference>
<reference evidence="2 3" key="1">
    <citation type="journal article" date="2021" name="BMC Genomics">
        <title>Datura genome reveals duplications of psychoactive alkaloid biosynthetic genes and high mutation rate following tissue culture.</title>
        <authorList>
            <person name="Rajewski A."/>
            <person name="Carter-House D."/>
            <person name="Stajich J."/>
            <person name="Litt A."/>
        </authorList>
    </citation>
    <scope>NUCLEOTIDE SEQUENCE [LARGE SCALE GENOMIC DNA]</scope>
    <source>
        <strain evidence="2">AR-01</strain>
    </source>
</reference>
<comment type="caution">
    <text evidence="2">The sequence shown here is derived from an EMBL/GenBank/DDBJ whole genome shotgun (WGS) entry which is preliminary data.</text>
</comment>
<proteinExistence type="predicted"/>
<evidence type="ECO:0000313" key="2">
    <source>
        <dbReference type="EMBL" id="MCD9642397.1"/>
    </source>
</evidence>
<gene>
    <name evidence="2" type="ORF">HAX54_029204</name>
</gene>
<accession>A0ABS8V7M0</accession>